<accession>A0ABR7V8X3</accession>
<evidence type="ECO:0000259" key="2">
    <source>
        <dbReference type="Pfam" id="PF00791"/>
    </source>
</evidence>
<dbReference type="PROSITE" id="PS51257">
    <property type="entry name" value="PROKAR_LIPOPROTEIN"/>
    <property type="match status" value="1"/>
</dbReference>
<proteinExistence type="predicted"/>
<comment type="caution">
    <text evidence="3">The sequence shown here is derived from an EMBL/GenBank/DDBJ whole genome shotgun (WGS) entry which is preliminary data.</text>
</comment>
<dbReference type="Proteomes" id="UP000598350">
    <property type="component" value="Unassembled WGS sequence"/>
</dbReference>
<feature type="chain" id="PRO_5046186744" description="ZU5 domain-containing protein" evidence="1">
    <location>
        <begin position="20"/>
        <end position="477"/>
    </location>
</feature>
<evidence type="ECO:0000313" key="3">
    <source>
        <dbReference type="EMBL" id="MBD0849741.1"/>
    </source>
</evidence>
<organism evidence="3 4">
    <name type="scientific">Maribacter arenosus</name>
    <dbReference type="NCBI Taxonomy" id="1854708"/>
    <lineage>
        <taxon>Bacteria</taxon>
        <taxon>Pseudomonadati</taxon>
        <taxon>Bacteroidota</taxon>
        <taxon>Flavobacteriia</taxon>
        <taxon>Flavobacteriales</taxon>
        <taxon>Flavobacteriaceae</taxon>
        <taxon>Maribacter</taxon>
    </lineage>
</organism>
<keyword evidence="1" id="KW-0732">Signal</keyword>
<dbReference type="Gene3D" id="2.60.40.10">
    <property type="entry name" value="Immunoglobulins"/>
    <property type="match status" value="1"/>
</dbReference>
<dbReference type="Gene3D" id="2.60.220.30">
    <property type="match status" value="1"/>
</dbReference>
<protein>
    <recommendedName>
        <fullName evidence="2">ZU5 domain-containing protein</fullName>
    </recommendedName>
</protein>
<feature type="domain" description="ZU5" evidence="2">
    <location>
        <begin position="35"/>
        <end position="114"/>
    </location>
</feature>
<dbReference type="InterPro" id="IPR013783">
    <property type="entry name" value="Ig-like_fold"/>
</dbReference>
<dbReference type="InterPro" id="IPR000906">
    <property type="entry name" value="ZU5_dom"/>
</dbReference>
<sequence>MKKSAIIILSFVTIFFLSGCSKDSTNPIGNFDTNSNIIGINGGTITTDSGASIIIPPGALDSNTEITIRSFDTITELPENMGIMGEFAGGLVLGPDRLHFNIPVTITIPTNSPLFNANEVKLFYLDNGDASNSNYPANYAGWQQTDCVGTSSMYGTIVTAEIDHFSTYVIQMNFGDNTLDILGDMVETFGDNGLGVDFENYQTYFESTVANLDDLHVYDLPGGFGYDCYKVVGLEYILYHDLGVLFENPLYDFKGKKGEIAFYYNYEGDRSLVLNGSEQEFIYHLFINVYIDRTPPKLEIGTFWNVVEVGNQIDINGCLTCGSSQMKNQKITFSVNSNGSIDPMQQKTDSYYGCAEVTLTGNAEGIARVTGKYSAHNKEQIQVIGGLLDVVVIEEGLLDDLFDLECEPKPFVIDCPPIDLSEELGWTGLFDYGPAYFDGCFFTLDWVLSQSNYVGCDVHYVSMEEYCANMPSSGWCD</sequence>
<keyword evidence="4" id="KW-1185">Reference proteome</keyword>
<feature type="signal peptide" evidence="1">
    <location>
        <begin position="1"/>
        <end position="19"/>
    </location>
</feature>
<dbReference type="EMBL" id="JABTCG010000001">
    <property type="protein sequence ID" value="MBD0849741.1"/>
    <property type="molecule type" value="Genomic_DNA"/>
</dbReference>
<name>A0ABR7V8X3_9FLAO</name>
<reference evidence="3 4" key="1">
    <citation type="submission" date="2020-05" db="EMBL/GenBank/DDBJ databases">
        <title>The draft genome sequence of Maribacter arenosus CAU 1321.</title>
        <authorList>
            <person name="Mu L."/>
        </authorList>
    </citation>
    <scope>NUCLEOTIDE SEQUENCE [LARGE SCALE GENOMIC DNA]</scope>
    <source>
        <strain evidence="3 4">CAU 1321</strain>
    </source>
</reference>
<gene>
    <name evidence="3" type="ORF">HPE63_03600</name>
</gene>
<dbReference type="RefSeq" id="WP_188312852.1">
    <property type="nucleotide sequence ID" value="NZ_JABTCG010000001.1"/>
</dbReference>
<dbReference type="Pfam" id="PF00791">
    <property type="entry name" value="ZU5"/>
    <property type="match status" value="1"/>
</dbReference>
<evidence type="ECO:0000313" key="4">
    <source>
        <dbReference type="Proteomes" id="UP000598350"/>
    </source>
</evidence>
<evidence type="ECO:0000256" key="1">
    <source>
        <dbReference type="SAM" id="SignalP"/>
    </source>
</evidence>